<keyword evidence="1" id="KW-0560">Oxidoreductase</keyword>
<dbReference type="GO" id="GO:0019592">
    <property type="term" value="P:mannitol catabolic process"/>
    <property type="evidence" value="ECO:0007669"/>
    <property type="project" value="TreeGrafter"/>
</dbReference>
<proteinExistence type="predicted"/>
<evidence type="ECO:0000256" key="3">
    <source>
        <dbReference type="ARBA" id="ARBA00048615"/>
    </source>
</evidence>
<dbReference type="Gene3D" id="3.40.50.720">
    <property type="entry name" value="NAD(P)-binding Rossmann-like Domain"/>
    <property type="match status" value="1"/>
</dbReference>
<sequence length="498" mass="56738">MQRLNKSITHAVDRPVKVMQFGEGNFLRAFVDYIFDVTNEKTDFNGGVVIVKPIEFGNLDRFHDQECQYTLQLRGYENGQPKEITRQITSVVDAVAAIEDYEKFMEYGTSETLRFIVSNTTEAGIVFDATDDFNACPPKTYPGKLTKLLFERYKKFNGAADKGLILLPCELIADNGIELKKCIMQFIDLWKLEDGFKTWVNECCSFCPTLVDRIVPGYPREDAEALCKEWGYEDQLIDRAETFGLWVVEADTNITLDQLKKELPFEEAGLNVVFTKDHHPYKERKVRILNGSHTSFVLASFLAGNNIVRESMDDPTIRQYMEETLYNEVIPTLSLSKEDCEEFTKAVIDRFLNPFVKHQLLDISLNSVSKWEARCLPSFLGYVNKFNKLPKYLTFSIAALMSFYTSQTEAEFNGGIVLQGDRNGEKYNIRDDKAVLDFFKENSAKSAAEFTHAYLSNTAFFGGEDLTKVAGLEEAITNYIDDIRNRGMRAVVTDLVNA</sequence>
<keyword evidence="7" id="KW-1185">Reference proteome</keyword>
<name>A0A1G9V7M4_9FIRM</name>
<keyword evidence="2" id="KW-0520">NAD</keyword>
<dbReference type="NCBIfam" id="NF002969">
    <property type="entry name" value="PRK03643.1"/>
    <property type="match status" value="1"/>
</dbReference>
<dbReference type="SUPFAM" id="SSF48179">
    <property type="entry name" value="6-phosphogluconate dehydrogenase C-terminal domain-like"/>
    <property type="match status" value="1"/>
</dbReference>
<dbReference type="AlphaFoldDB" id="A0A1G9V7M4"/>
<dbReference type="SUPFAM" id="SSF51735">
    <property type="entry name" value="NAD(P)-binding Rossmann-fold domains"/>
    <property type="match status" value="1"/>
</dbReference>
<dbReference type="Proteomes" id="UP000187651">
    <property type="component" value="Unassembled WGS sequence"/>
</dbReference>
<comment type="catalytic activity">
    <reaction evidence="3">
        <text>D-mannitol 1-phosphate + NAD(+) = beta-D-fructose 6-phosphate + NADH + H(+)</text>
        <dbReference type="Rhea" id="RHEA:19661"/>
        <dbReference type="ChEBI" id="CHEBI:15378"/>
        <dbReference type="ChEBI" id="CHEBI:57540"/>
        <dbReference type="ChEBI" id="CHEBI:57634"/>
        <dbReference type="ChEBI" id="CHEBI:57945"/>
        <dbReference type="ChEBI" id="CHEBI:61381"/>
        <dbReference type="EC" id="1.1.1.17"/>
    </reaction>
</comment>
<feature type="domain" description="Mannitol dehydrogenase C-terminal" evidence="5">
    <location>
        <begin position="279"/>
        <end position="482"/>
    </location>
</feature>
<evidence type="ECO:0000313" key="6">
    <source>
        <dbReference type="EMBL" id="SDM68159.1"/>
    </source>
</evidence>
<evidence type="ECO:0000259" key="5">
    <source>
        <dbReference type="Pfam" id="PF08125"/>
    </source>
</evidence>
<dbReference type="InterPro" id="IPR013328">
    <property type="entry name" value="6PGD_dom2"/>
</dbReference>
<accession>A0A1G9V7M4</accession>
<dbReference type="InterPro" id="IPR008927">
    <property type="entry name" value="6-PGluconate_DH-like_C_sf"/>
</dbReference>
<dbReference type="PRINTS" id="PR00084">
    <property type="entry name" value="MTLDHDRGNASE"/>
</dbReference>
<dbReference type="GO" id="GO:0008926">
    <property type="term" value="F:mannitol-1-phosphate 5-dehydrogenase activity"/>
    <property type="evidence" value="ECO:0007669"/>
    <property type="project" value="UniProtKB-EC"/>
</dbReference>
<dbReference type="Pfam" id="PF08125">
    <property type="entry name" value="Mannitol_dh_C"/>
    <property type="match status" value="1"/>
</dbReference>
<dbReference type="InterPro" id="IPR000669">
    <property type="entry name" value="Mannitol_DH"/>
</dbReference>
<dbReference type="PANTHER" id="PTHR30524:SF0">
    <property type="entry name" value="ALTRONATE OXIDOREDUCTASE-RELATED"/>
    <property type="match status" value="1"/>
</dbReference>
<evidence type="ECO:0000256" key="1">
    <source>
        <dbReference type="ARBA" id="ARBA00023002"/>
    </source>
</evidence>
<evidence type="ECO:0000256" key="2">
    <source>
        <dbReference type="ARBA" id="ARBA00023027"/>
    </source>
</evidence>
<dbReference type="InterPro" id="IPR013118">
    <property type="entry name" value="Mannitol_DH_C"/>
</dbReference>
<dbReference type="Pfam" id="PF01232">
    <property type="entry name" value="Mannitol_dh"/>
    <property type="match status" value="1"/>
</dbReference>
<dbReference type="GO" id="GO:0019698">
    <property type="term" value="P:D-galacturonate catabolic process"/>
    <property type="evidence" value="ECO:0007669"/>
    <property type="project" value="TreeGrafter"/>
</dbReference>
<dbReference type="Gene3D" id="1.10.1040.10">
    <property type="entry name" value="N-(1-d-carboxylethyl)-l-norvaline Dehydrogenase, domain 2"/>
    <property type="match status" value="1"/>
</dbReference>
<protein>
    <submittedName>
        <fullName evidence="6">Tagaturonate reductase</fullName>
    </submittedName>
</protein>
<dbReference type="GO" id="GO:0009026">
    <property type="term" value="F:tagaturonate reductase activity"/>
    <property type="evidence" value="ECO:0007669"/>
    <property type="project" value="TreeGrafter"/>
</dbReference>
<feature type="domain" description="Mannitol dehydrogenase N-terminal" evidence="4">
    <location>
        <begin position="17"/>
        <end position="250"/>
    </location>
</feature>
<dbReference type="InterPro" id="IPR013131">
    <property type="entry name" value="Mannitol_DH_N"/>
</dbReference>
<reference evidence="7" key="1">
    <citation type="submission" date="2016-10" db="EMBL/GenBank/DDBJ databases">
        <authorList>
            <person name="Varghese N."/>
            <person name="Submissions S."/>
        </authorList>
    </citation>
    <scope>NUCLEOTIDE SEQUENCE [LARGE SCALE GENOMIC DNA]</scope>
    <source>
        <strain evidence="7">M83</strain>
    </source>
</reference>
<dbReference type="InterPro" id="IPR036291">
    <property type="entry name" value="NAD(P)-bd_dom_sf"/>
</dbReference>
<dbReference type="EMBL" id="FNHZ01000002">
    <property type="protein sequence ID" value="SDM68159.1"/>
    <property type="molecule type" value="Genomic_DNA"/>
</dbReference>
<evidence type="ECO:0000313" key="7">
    <source>
        <dbReference type="Proteomes" id="UP000187651"/>
    </source>
</evidence>
<dbReference type="GO" id="GO:0005829">
    <property type="term" value="C:cytosol"/>
    <property type="evidence" value="ECO:0007669"/>
    <property type="project" value="TreeGrafter"/>
</dbReference>
<dbReference type="PANTHER" id="PTHR30524">
    <property type="entry name" value="MANNITOL-1-PHOSPHATE 5-DEHYDROGENASE"/>
    <property type="match status" value="1"/>
</dbReference>
<evidence type="ECO:0000259" key="4">
    <source>
        <dbReference type="Pfam" id="PF01232"/>
    </source>
</evidence>
<organism evidence="6 7">
    <name type="scientific">Lachnospira pectinoschiza</name>
    <dbReference type="NCBI Taxonomy" id="28052"/>
    <lineage>
        <taxon>Bacteria</taxon>
        <taxon>Bacillati</taxon>
        <taxon>Bacillota</taxon>
        <taxon>Clostridia</taxon>
        <taxon>Lachnospirales</taxon>
        <taxon>Lachnospiraceae</taxon>
        <taxon>Lachnospira</taxon>
    </lineage>
</organism>
<dbReference type="OrthoDB" id="9768714at2"/>
<gene>
    <name evidence="6" type="ORF">SAMN05216544_0846</name>
</gene>